<keyword evidence="2" id="KW-1185">Reference proteome</keyword>
<protein>
    <submittedName>
        <fullName evidence="1">Uncharacterized protein</fullName>
    </submittedName>
</protein>
<gene>
    <name evidence="1" type="ORF">TRAPUB_1599</name>
</gene>
<name>A0A1M2VJ30_TRAPU</name>
<proteinExistence type="predicted"/>
<evidence type="ECO:0000313" key="1">
    <source>
        <dbReference type="EMBL" id="OJT07576.1"/>
    </source>
</evidence>
<dbReference type="AlphaFoldDB" id="A0A1M2VJ30"/>
<dbReference type="OMA" id="YVEDNEY"/>
<evidence type="ECO:0000313" key="2">
    <source>
        <dbReference type="Proteomes" id="UP000184267"/>
    </source>
</evidence>
<organism evidence="1 2">
    <name type="scientific">Trametes pubescens</name>
    <name type="common">White-rot fungus</name>
    <dbReference type="NCBI Taxonomy" id="154538"/>
    <lineage>
        <taxon>Eukaryota</taxon>
        <taxon>Fungi</taxon>
        <taxon>Dikarya</taxon>
        <taxon>Basidiomycota</taxon>
        <taxon>Agaricomycotina</taxon>
        <taxon>Agaricomycetes</taxon>
        <taxon>Polyporales</taxon>
        <taxon>Polyporaceae</taxon>
        <taxon>Trametes</taxon>
    </lineage>
</organism>
<comment type="caution">
    <text evidence="1">The sequence shown here is derived from an EMBL/GenBank/DDBJ whole genome shotgun (WGS) entry which is preliminary data.</text>
</comment>
<dbReference type="STRING" id="154538.A0A1M2VJ30"/>
<reference evidence="1 2" key="1">
    <citation type="submission" date="2016-10" db="EMBL/GenBank/DDBJ databases">
        <title>Genome sequence of the basidiomycete white-rot fungus Trametes pubescens.</title>
        <authorList>
            <person name="Makela M.R."/>
            <person name="Granchi Z."/>
            <person name="Peng M."/>
            <person name="De Vries R.P."/>
            <person name="Grigoriev I."/>
            <person name="Riley R."/>
            <person name="Hilden K."/>
        </authorList>
    </citation>
    <scope>NUCLEOTIDE SEQUENCE [LARGE SCALE GENOMIC DNA]</scope>
    <source>
        <strain evidence="1 2">FBCC735</strain>
    </source>
</reference>
<accession>A0A1M2VJ30</accession>
<dbReference type="EMBL" id="MNAD01001168">
    <property type="protein sequence ID" value="OJT07576.1"/>
    <property type="molecule type" value="Genomic_DNA"/>
</dbReference>
<sequence>MKTDQSPPSVFQTLLARSPPEFAVYHAHVAGLQYGEKPDYALLTGLFRERMRKEGWTFDGGFDWMDATGLAKGTLLPEEYVLSFDFVEEKEWNPHYM</sequence>
<dbReference type="Gene3D" id="1.10.510.10">
    <property type="entry name" value="Transferase(Phosphotransferase) domain 1"/>
    <property type="match status" value="1"/>
</dbReference>
<dbReference type="Proteomes" id="UP000184267">
    <property type="component" value="Unassembled WGS sequence"/>
</dbReference>
<dbReference type="OrthoDB" id="3258886at2759"/>